<dbReference type="PROSITE" id="PS52015">
    <property type="entry name" value="TONB_CTD"/>
    <property type="match status" value="1"/>
</dbReference>
<dbReference type="NCBIfam" id="TIGR01352">
    <property type="entry name" value="tonB_Cterm"/>
    <property type="match status" value="1"/>
</dbReference>
<dbReference type="PANTHER" id="PTHR33446:SF2">
    <property type="entry name" value="PROTEIN TONB"/>
    <property type="match status" value="1"/>
</dbReference>
<comment type="similarity">
    <text evidence="2">Belongs to the TonB family.</text>
</comment>
<evidence type="ECO:0000256" key="9">
    <source>
        <dbReference type="ARBA" id="ARBA00023136"/>
    </source>
</evidence>
<dbReference type="GO" id="GO:0055085">
    <property type="term" value="P:transmembrane transport"/>
    <property type="evidence" value="ECO:0007669"/>
    <property type="project" value="InterPro"/>
</dbReference>
<feature type="domain" description="TonB C-terminal" evidence="12">
    <location>
        <begin position="147"/>
        <end position="238"/>
    </location>
</feature>
<gene>
    <name evidence="13" type="ORF">KEF85_16485</name>
</gene>
<dbReference type="KEGG" id="mpad:KEF85_16485"/>
<dbReference type="PANTHER" id="PTHR33446">
    <property type="entry name" value="PROTEIN TONB-RELATED"/>
    <property type="match status" value="1"/>
</dbReference>
<evidence type="ECO:0000313" key="14">
    <source>
        <dbReference type="Proteomes" id="UP000676649"/>
    </source>
</evidence>
<protein>
    <submittedName>
        <fullName evidence="13">Energy transducer TonB</fullName>
    </submittedName>
</protein>
<evidence type="ECO:0000256" key="2">
    <source>
        <dbReference type="ARBA" id="ARBA00006555"/>
    </source>
</evidence>
<evidence type="ECO:0000256" key="3">
    <source>
        <dbReference type="ARBA" id="ARBA00022448"/>
    </source>
</evidence>
<name>A0A975MRE7_9GAMM</name>
<proteinExistence type="inferred from homology"/>
<dbReference type="AlphaFoldDB" id="A0A975MRE7"/>
<keyword evidence="7" id="KW-0653">Protein transport</keyword>
<keyword evidence="4" id="KW-1003">Cell membrane</keyword>
<dbReference type="GO" id="GO:0031992">
    <property type="term" value="F:energy transducer activity"/>
    <property type="evidence" value="ECO:0007669"/>
    <property type="project" value="TreeGrafter"/>
</dbReference>
<dbReference type="InterPro" id="IPR006260">
    <property type="entry name" value="TonB/TolA_C"/>
</dbReference>
<dbReference type="SUPFAM" id="SSF74653">
    <property type="entry name" value="TolA/TonB C-terminal domain"/>
    <property type="match status" value="1"/>
</dbReference>
<feature type="compositionally biased region" description="Basic and acidic residues" evidence="10">
    <location>
        <begin position="75"/>
        <end position="88"/>
    </location>
</feature>
<evidence type="ECO:0000256" key="7">
    <source>
        <dbReference type="ARBA" id="ARBA00022927"/>
    </source>
</evidence>
<evidence type="ECO:0000259" key="12">
    <source>
        <dbReference type="PROSITE" id="PS52015"/>
    </source>
</evidence>
<evidence type="ECO:0000256" key="1">
    <source>
        <dbReference type="ARBA" id="ARBA00004383"/>
    </source>
</evidence>
<evidence type="ECO:0000256" key="8">
    <source>
        <dbReference type="ARBA" id="ARBA00022989"/>
    </source>
</evidence>
<dbReference type="GO" id="GO:0015031">
    <property type="term" value="P:protein transport"/>
    <property type="evidence" value="ECO:0007669"/>
    <property type="project" value="UniProtKB-KW"/>
</dbReference>
<evidence type="ECO:0000256" key="11">
    <source>
        <dbReference type="SAM" id="Phobius"/>
    </source>
</evidence>
<keyword evidence="8 11" id="KW-1133">Transmembrane helix</keyword>
<reference evidence="13" key="1">
    <citation type="submission" date="2021-04" db="EMBL/GenBank/DDBJ databases">
        <title>Draft genome sequence data of methanotrophic Methylovulum sp. strain S1L and Methylomonas sp. strain S2AM isolated from boreal lake water columns.</title>
        <authorList>
            <person name="Rissanen A.J."/>
            <person name="Mangayil R."/>
            <person name="Svenning M.M."/>
            <person name="Khanongnuch R."/>
        </authorList>
    </citation>
    <scope>NUCLEOTIDE SEQUENCE</scope>
    <source>
        <strain evidence="13">S2AM</strain>
    </source>
</reference>
<keyword evidence="5" id="KW-0997">Cell inner membrane</keyword>
<evidence type="ECO:0000256" key="5">
    <source>
        <dbReference type="ARBA" id="ARBA00022519"/>
    </source>
</evidence>
<evidence type="ECO:0000313" key="13">
    <source>
        <dbReference type="EMBL" id="QWF72622.1"/>
    </source>
</evidence>
<organism evidence="13 14">
    <name type="scientific">Methylomonas paludis</name>
    <dbReference type="NCBI Taxonomy" id="1173101"/>
    <lineage>
        <taxon>Bacteria</taxon>
        <taxon>Pseudomonadati</taxon>
        <taxon>Pseudomonadota</taxon>
        <taxon>Gammaproteobacteria</taxon>
        <taxon>Methylococcales</taxon>
        <taxon>Methylococcaceae</taxon>
        <taxon>Methylomonas</taxon>
    </lineage>
</organism>
<dbReference type="InterPro" id="IPR037682">
    <property type="entry name" value="TonB_C"/>
</dbReference>
<accession>A0A975MRE7</accession>
<evidence type="ECO:0000256" key="4">
    <source>
        <dbReference type="ARBA" id="ARBA00022475"/>
    </source>
</evidence>
<dbReference type="Pfam" id="PF03544">
    <property type="entry name" value="TonB_C"/>
    <property type="match status" value="1"/>
</dbReference>
<dbReference type="Proteomes" id="UP000676649">
    <property type="component" value="Chromosome"/>
</dbReference>
<feature type="transmembrane region" description="Helical" evidence="11">
    <location>
        <begin position="20"/>
        <end position="39"/>
    </location>
</feature>
<dbReference type="Gene3D" id="3.30.1150.10">
    <property type="match status" value="1"/>
</dbReference>
<dbReference type="EMBL" id="CP073754">
    <property type="protein sequence ID" value="QWF72622.1"/>
    <property type="molecule type" value="Genomic_DNA"/>
</dbReference>
<keyword evidence="6 11" id="KW-0812">Transmembrane</keyword>
<dbReference type="InterPro" id="IPR051045">
    <property type="entry name" value="TonB-dependent_transducer"/>
</dbReference>
<keyword evidence="9 11" id="KW-0472">Membrane</keyword>
<comment type="subcellular location">
    <subcellularLocation>
        <location evidence="1">Cell inner membrane</location>
        <topology evidence="1">Single-pass membrane protein</topology>
        <orientation evidence="1">Periplasmic side</orientation>
    </subcellularLocation>
</comment>
<feature type="compositionally biased region" description="Low complexity" evidence="10">
    <location>
        <begin position="63"/>
        <end position="74"/>
    </location>
</feature>
<feature type="region of interest" description="Disordered" evidence="10">
    <location>
        <begin position="63"/>
        <end position="142"/>
    </location>
</feature>
<keyword evidence="14" id="KW-1185">Reference proteome</keyword>
<dbReference type="GO" id="GO:0098797">
    <property type="term" value="C:plasma membrane protein complex"/>
    <property type="evidence" value="ECO:0007669"/>
    <property type="project" value="TreeGrafter"/>
</dbReference>
<evidence type="ECO:0000256" key="10">
    <source>
        <dbReference type="SAM" id="MobiDB-lite"/>
    </source>
</evidence>
<evidence type="ECO:0000256" key="6">
    <source>
        <dbReference type="ARBA" id="ARBA00022692"/>
    </source>
</evidence>
<sequence>MFLNLSWPALSAEARPGNMLVLIFVLVLVLHIGFISWLLTPASQKLTPAQTVMQVSMVSVSAPQPSSAPAAVTPPEKKPEPKKPEVKPVVKKVNPVVKKTPEPTPAPAQNVAEPQPAAAEAAPSQAQTSPAAEASAAPSVKTEQYTEANYRADYLNNPKPVYPMVAKSRGWQGKVMLRVLISAAGISAKVEIERSSGHEILDDAAVETVKTWKFVPAKHGDTAVDDWALIPIVFSLSD</sequence>
<keyword evidence="3" id="KW-0813">Transport</keyword>
<feature type="compositionally biased region" description="Low complexity" evidence="10">
    <location>
        <begin position="107"/>
        <end position="139"/>
    </location>
</feature>